<name>X1J265_9ZZZZ</name>
<dbReference type="EMBL" id="BARU01031803">
    <property type="protein sequence ID" value="GAH63873.1"/>
    <property type="molecule type" value="Genomic_DNA"/>
</dbReference>
<dbReference type="PROSITE" id="PS51192">
    <property type="entry name" value="HELICASE_ATP_BIND_1"/>
    <property type="match status" value="1"/>
</dbReference>
<reference evidence="2" key="1">
    <citation type="journal article" date="2014" name="Front. Microbiol.">
        <title>High frequency of phylogenetically diverse reductive dehalogenase-homologous genes in deep subseafloor sedimentary metagenomes.</title>
        <authorList>
            <person name="Kawai M."/>
            <person name="Futagami T."/>
            <person name="Toyoda A."/>
            <person name="Takaki Y."/>
            <person name="Nishi S."/>
            <person name="Hori S."/>
            <person name="Arai W."/>
            <person name="Tsubouchi T."/>
            <person name="Morono Y."/>
            <person name="Uchiyama I."/>
            <person name="Ito T."/>
            <person name="Fujiyama A."/>
            <person name="Inagaki F."/>
            <person name="Takami H."/>
        </authorList>
    </citation>
    <scope>NUCLEOTIDE SEQUENCE</scope>
    <source>
        <strain evidence="2">Expedition CK06-06</strain>
    </source>
</reference>
<dbReference type="GO" id="GO:0005634">
    <property type="term" value="C:nucleus"/>
    <property type="evidence" value="ECO:0007669"/>
    <property type="project" value="TreeGrafter"/>
</dbReference>
<dbReference type="Gene3D" id="3.40.50.300">
    <property type="entry name" value="P-loop containing nucleotide triphosphate hydrolases"/>
    <property type="match status" value="1"/>
</dbReference>
<dbReference type="PANTHER" id="PTHR47957:SF3">
    <property type="entry name" value="ATP-DEPENDENT HELICASE HRQ1"/>
    <property type="match status" value="1"/>
</dbReference>
<accession>X1J265</accession>
<gene>
    <name evidence="2" type="ORF">S03H2_50247</name>
</gene>
<dbReference type="SUPFAM" id="SSF52540">
    <property type="entry name" value="P-loop containing nucleoside triphosphate hydrolases"/>
    <property type="match status" value="1"/>
</dbReference>
<dbReference type="Pfam" id="PF00270">
    <property type="entry name" value="DEAD"/>
    <property type="match status" value="1"/>
</dbReference>
<comment type="caution">
    <text evidence="2">The sequence shown here is derived from an EMBL/GenBank/DDBJ whole genome shotgun (WGS) entry which is preliminary data.</text>
</comment>
<dbReference type="PANTHER" id="PTHR47957">
    <property type="entry name" value="ATP-DEPENDENT HELICASE HRQ1"/>
    <property type="match status" value="1"/>
</dbReference>
<dbReference type="CDD" id="cd17923">
    <property type="entry name" value="DEXHc_Hrq1-like"/>
    <property type="match status" value="1"/>
</dbReference>
<protein>
    <recommendedName>
        <fullName evidence="1">Helicase ATP-binding domain-containing protein</fullName>
    </recommendedName>
</protein>
<sequence>HVEEIPAREALYGEDVVSDPRVTQALRALGLDRLYAHQSEAIQHIHSGQSVVIVTGTASGKTLCYTIPTLEAILENPNATMLYIYPTKALAQDQLRGLSQFIEVSSDIDFLAGTYDGDTPQSLRRRLRDKGNVILTNPDMLHQGILPHHSRWNRFFANLRYVVLDEVHAYRGVFGSHVANTIRRLRRICRHYGSRPQFVSSSATIANPREHACRICGTEMTLVNRDGSPRGRKLFALWNPPLLERRGRGPKPLAGGDRRSSL</sequence>
<dbReference type="InterPro" id="IPR011545">
    <property type="entry name" value="DEAD/DEAH_box_helicase_dom"/>
</dbReference>
<dbReference type="SMART" id="SM00487">
    <property type="entry name" value="DEXDc"/>
    <property type="match status" value="1"/>
</dbReference>
<proteinExistence type="predicted"/>
<dbReference type="GO" id="GO:0003676">
    <property type="term" value="F:nucleic acid binding"/>
    <property type="evidence" value="ECO:0007669"/>
    <property type="project" value="InterPro"/>
</dbReference>
<feature type="non-terminal residue" evidence="2">
    <location>
        <position position="262"/>
    </location>
</feature>
<evidence type="ECO:0000313" key="2">
    <source>
        <dbReference type="EMBL" id="GAH63873.1"/>
    </source>
</evidence>
<dbReference type="GO" id="GO:0043138">
    <property type="term" value="F:3'-5' DNA helicase activity"/>
    <property type="evidence" value="ECO:0007669"/>
    <property type="project" value="TreeGrafter"/>
</dbReference>
<feature type="non-terminal residue" evidence="2">
    <location>
        <position position="1"/>
    </location>
</feature>
<feature type="domain" description="Helicase ATP-binding" evidence="1">
    <location>
        <begin position="42"/>
        <end position="223"/>
    </location>
</feature>
<dbReference type="GO" id="GO:0005524">
    <property type="term" value="F:ATP binding"/>
    <property type="evidence" value="ECO:0007669"/>
    <property type="project" value="InterPro"/>
</dbReference>
<dbReference type="InterPro" id="IPR014001">
    <property type="entry name" value="Helicase_ATP-bd"/>
</dbReference>
<dbReference type="AlphaFoldDB" id="X1J265"/>
<dbReference type="InterPro" id="IPR027417">
    <property type="entry name" value="P-loop_NTPase"/>
</dbReference>
<dbReference type="GO" id="GO:0006289">
    <property type="term" value="P:nucleotide-excision repair"/>
    <property type="evidence" value="ECO:0007669"/>
    <property type="project" value="TreeGrafter"/>
</dbReference>
<organism evidence="2">
    <name type="scientific">marine sediment metagenome</name>
    <dbReference type="NCBI Taxonomy" id="412755"/>
    <lineage>
        <taxon>unclassified sequences</taxon>
        <taxon>metagenomes</taxon>
        <taxon>ecological metagenomes</taxon>
    </lineage>
</organism>
<evidence type="ECO:0000259" key="1">
    <source>
        <dbReference type="PROSITE" id="PS51192"/>
    </source>
</evidence>
<dbReference type="GO" id="GO:0036297">
    <property type="term" value="P:interstrand cross-link repair"/>
    <property type="evidence" value="ECO:0007669"/>
    <property type="project" value="TreeGrafter"/>
</dbReference>